<evidence type="ECO:0000313" key="1">
    <source>
        <dbReference type="EMBL" id="ACU84130.1"/>
    </source>
</evidence>
<sequence>MALIHPRSLERWQEWRSSRRRVPGIHRALPTRTAPPAGYVLHSREGEGPARTLLGIDTAEGAAHGGVPAVLPYLHGSAHVVTPAGLVLEELSGPQWQHRRLDGPAAGLDELGITSVLTLGWHHEVGRELHAWARETGIPGAVVQHDVLTPFAPPLPPEITLLAWTEADGRFHRAGRDDVEVRVVGSQRLWQAGHDASGTAPELDERPVFLGQLAQLELPRRVALRAAHSYCRETGALYRPGPGEADRTSRAAHALLRRRGIELQDPSTPLEGQERPVVAVFSADLLEAAVRGRPAWVHAPRAPAWVAEQWERYGMRRTGGEPTPAPAVGADEPARLIAQILEGSA</sequence>
<organism evidence="1 2">
    <name type="scientific">Brachybacterium faecium (strain ATCC 43885 / DSM 4810 / JCM 11609 / LMG 19847 / NBRC 14762 / NCIMB 9860 / 6-10)</name>
    <dbReference type="NCBI Taxonomy" id="446465"/>
    <lineage>
        <taxon>Bacteria</taxon>
        <taxon>Bacillati</taxon>
        <taxon>Actinomycetota</taxon>
        <taxon>Actinomycetes</taxon>
        <taxon>Micrococcales</taxon>
        <taxon>Dermabacteraceae</taxon>
        <taxon>Brachybacterium</taxon>
    </lineage>
</organism>
<dbReference type="KEGG" id="bfa:Bfae_02530"/>
<gene>
    <name evidence="1" type="ordered locus">Bfae_02530</name>
</gene>
<proteinExistence type="predicted"/>
<dbReference type="STRING" id="446465.Bfae_02530"/>
<dbReference type="EMBL" id="CP001643">
    <property type="protein sequence ID" value="ACU84130.1"/>
    <property type="molecule type" value="Genomic_DNA"/>
</dbReference>
<evidence type="ECO:0000313" key="2">
    <source>
        <dbReference type="Proteomes" id="UP000001919"/>
    </source>
</evidence>
<dbReference type="AlphaFoldDB" id="C7MG12"/>
<dbReference type="OrthoDB" id="3253594at2"/>
<evidence type="ECO:0008006" key="3">
    <source>
        <dbReference type="Google" id="ProtNLM"/>
    </source>
</evidence>
<dbReference type="PATRIC" id="fig|446465.5.peg.251"/>
<accession>C7MG12</accession>
<name>C7MG12_BRAFD</name>
<reference evidence="1 2" key="1">
    <citation type="journal article" date="2009" name="Stand. Genomic Sci.">
        <title>Complete genome sequence of Brachybacterium faecium type strain (Schefferle 6-10).</title>
        <authorList>
            <person name="Lapidus A."/>
            <person name="Pukall R."/>
            <person name="Labuttii K."/>
            <person name="Copeland A."/>
            <person name="Del Rio T.G."/>
            <person name="Nolan M."/>
            <person name="Chen F."/>
            <person name="Lucas S."/>
            <person name="Tice H."/>
            <person name="Cheng J.F."/>
            <person name="Bruce D."/>
            <person name="Goodwin L."/>
            <person name="Pitluck S."/>
            <person name="Rohde M."/>
            <person name="Goker M."/>
            <person name="Pati A."/>
            <person name="Ivanova N."/>
            <person name="Mavrommatis K."/>
            <person name="Chen A."/>
            <person name="Palaniappan K."/>
            <person name="D'haeseleer P."/>
            <person name="Chain P."/>
            <person name="Bristow J."/>
            <person name="Eisen J.A."/>
            <person name="Markowitz V."/>
            <person name="Hugenholtz P."/>
            <person name="Kyrpides N.C."/>
            <person name="Klenk H.P."/>
        </authorList>
    </citation>
    <scope>NUCLEOTIDE SEQUENCE [LARGE SCALE GENOMIC DNA]</scope>
    <source>
        <strain evidence="2">ATCC 43885 / DSM 4810 / JCM 11609 / LMG 19847 / NBRC 14762 / NCIMB 9860 / 6-10</strain>
    </source>
</reference>
<dbReference type="HOGENOM" id="CLU_764800_0_0_11"/>
<dbReference type="Proteomes" id="UP000001919">
    <property type="component" value="Chromosome"/>
</dbReference>
<keyword evidence="2" id="KW-1185">Reference proteome</keyword>
<dbReference type="eggNOG" id="ENOG502ZBWS">
    <property type="taxonomic scope" value="Bacteria"/>
</dbReference>
<protein>
    <recommendedName>
        <fullName evidence="3">RNA-binding protein</fullName>
    </recommendedName>
</protein>